<accession>A0ABU5GUL4</accession>
<feature type="coiled-coil region" evidence="2">
    <location>
        <begin position="49"/>
        <end position="87"/>
    </location>
</feature>
<dbReference type="PANTHER" id="PTHR47515:SF2">
    <property type="entry name" value="INTEGRASE CORE DOMAIN PROTEIN"/>
    <property type="match status" value="1"/>
</dbReference>
<dbReference type="Gene3D" id="3.30.420.10">
    <property type="entry name" value="Ribonuclease H-like superfamily/Ribonuclease H"/>
    <property type="match status" value="1"/>
</dbReference>
<dbReference type="SUPFAM" id="SSF53098">
    <property type="entry name" value="Ribonuclease H-like"/>
    <property type="match status" value="1"/>
</dbReference>
<evidence type="ECO:0000256" key="1">
    <source>
        <dbReference type="ARBA" id="ARBA00009964"/>
    </source>
</evidence>
<dbReference type="SUPFAM" id="SSF46689">
    <property type="entry name" value="Homeodomain-like"/>
    <property type="match status" value="1"/>
</dbReference>
<comment type="caution">
    <text evidence="4">The sequence shown here is derived from an EMBL/GenBank/DDBJ whole genome shotgun (WGS) entry which is preliminary data.</text>
</comment>
<dbReference type="InterPro" id="IPR012337">
    <property type="entry name" value="RNaseH-like_sf"/>
</dbReference>
<dbReference type="Proteomes" id="UP001294570">
    <property type="component" value="Unassembled WGS sequence"/>
</dbReference>
<dbReference type="Pfam" id="PF01527">
    <property type="entry name" value="HTH_Tnp_1"/>
    <property type="match status" value="1"/>
</dbReference>
<proteinExistence type="inferred from homology"/>
<dbReference type="Pfam" id="PF13683">
    <property type="entry name" value="rve_3"/>
    <property type="match status" value="1"/>
</dbReference>
<comment type="similarity">
    <text evidence="1">Belongs to the transposase 8 family.</text>
</comment>
<gene>
    <name evidence="4" type="ORF">TOI97_13175</name>
</gene>
<dbReference type="EMBL" id="JAXIVU010000044">
    <property type="protein sequence ID" value="MDY7220504.1"/>
    <property type="molecule type" value="Genomic_DNA"/>
</dbReference>
<dbReference type="InterPro" id="IPR048020">
    <property type="entry name" value="Transpos_IS3"/>
</dbReference>
<dbReference type="InterPro" id="IPR036397">
    <property type="entry name" value="RNaseH_sf"/>
</dbReference>
<feature type="domain" description="Integrase catalytic" evidence="3">
    <location>
        <begin position="198"/>
        <end position="361"/>
    </location>
</feature>
<sequence length="361" mass="42341">MRKSKFTESQIMAILKQNEAGVPVPELCREHGISSASFYKWRSKYGGMDTSLMKRMKELEEENRRLKKMYAEERLKAEIRLEALEGKPLKPSLRKEMAKEAIIKHAISIRLACLCLGISESCFYYQSKLNAENEQIADWLLRLTDNKKRWGFGLCFLYLRNVKGFKWNHKRVYRIYCELELNLRIKPRKRIKRDKPDALCVPTTINDVWSMDFMSDSLASGRSIRTFNVIDDFNRECLAIDVDLSLPSARVIRSLEQIIEWRGKPNTIRCDNGPEYISETIKDWAKEQQITLQYIQPGKPTQNAYVERFNRTVRHEWLDLNIFDSIEQAQELATQWLWTYNNERPHTAIGGVPPRQLLQAA</sequence>
<evidence type="ECO:0000313" key="4">
    <source>
        <dbReference type="EMBL" id="MDY7220504.1"/>
    </source>
</evidence>
<dbReference type="InterPro" id="IPR009057">
    <property type="entry name" value="Homeodomain-like_sf"/>
</dbReference>
<name>A0ABU5GUL4_9GAMM</name>
<evidence type="ECO:0000259" key="3">
    <source>
        <dbReference type="PROSITE" id="PS50994"/>
    </source>
</evidence>
<evidence type="ECO:0000256" key="2">
    <source>
        <dbReference type="SAM" id="Coils"/>
    </source>
</evidence>
<keyword evidence="2" id="KW-0175">Coiled coil</keyword>
<dbReference type="PROSITE" id="PS50994">
    <property type="entry name" value="INTEGRASE"/>
    <property type="match status" value="1"/>
</dbReference>
<dbReference type="InterPro" id="IPR001584">
    <property type="entry name" value="Integrase_cat-core"/>
</dbReference>
<organism evidence="4 5">
    <name type="scientific">Denitrificimonas halotolerans</name>
    <dbReference type="NCBI Taxonomy" id="3098930"/>
    <lineage>
        <taxon>Bacteria</taxon>
        <taxon>Pseudomonadati</taxon>
        <taxon>Pseudomonadota</taxon>
        <taxon>Gammaproteobacteria</taxon>
        <taxon>Pseudomonadales</taxon>
        <taxon>Pseudomonadaceae</taxon>
        <taxon>Denitrificimonas</taxon>
    </lineage>
</organism>
<dbReference type="RefSeq" id="WP_321554582.1">
    <property type="nucleotide sequence ID" value="NZ_JAXIVU010000044.1"/>
</dbReference>
<protein>
    <submittedName>
        <fullName evidence="4">IS3 family transposase</fullName>
    </submittedName>
</protein>
<dbReference type="NCBIfam" id="NF033516">
    <property type="entry name" value="transpos_IS3"/>
    <property type="match status" value="1"/>
</dbReference>
<evidence type="ECO:0000313" key="5">
    <source>
        <dbReference type="Proteomes" id="UP001294570"/>
    </source>
</evidence>
<keyword evidence="5" id="KW-1185">Reference proteome</keyword>
<dbReference type="PANTHER" id="PTHR47515">
    <property type="entry name" value="LOW CALCIUM RESPONSE LOCUS PROTEIN T"/>
    <property type="match status" value="1"/>
</dbReference>
<dbReference type="InterPro" id="IPR002514">
    <property type="entry name" value="Transposase_8"/>
</dbReference>
<reference evidence="4 5" key="1">
    <citation type="submission" date="2023-12" db="EMBL/GenBank/DDBJ databases">
        <title>Denitrificimonas halotolerans sp. nov.,a novel species isolated from landfill leachate.</title>
        <authorList>
            <person name="Wang S."/>
        </authorList>
    </citation>
    <scope>NUCLEOTIDE SEQUENCE [LARGE SCALE GENOMIC DNA]</scope>
    <source>
        <strain evidence="4 5">JX-1</strain>
    </source>
</reference>